<dbReference type="RefSeq" id="XP_025548385.1">
    <property type="nucleotide sequence ID" value="XM_025697222.1"/>
</dbReference>
<reference evidence="1 2" key="1">
    <citation type="submission" date="2018-02" db="EMBL/GenBank/DDBJ databases">
        <title>The genomes of Aspergillus section Nigri reveals drivers in fungal speciation.</title>
        <authorList>
            <consortium name="DOE Joint Genome Institute"/>
            <person name="Vesth T.C."/>
            <person name="Nybo J."/>
            <person name="Theobald S."/>
            <person name="Brandl J."/>
            <person name="Frisvad J.C."/>
            <person name="Nielsen K.F."/>
            <person name="Lyhne E.K."/>
            <person name="Kogle M.E."/>
            <person name="Kuo A."/>
            <person name="Riley R."/>
            <person name="Clum A."/>
            <person name="Nolan M."/>
            <person name="Lipzen A."/>
            <person name="Salamov A."/>
            <person name="Henrissat B."/>
            <person name="Wiebenga A."/>
            <person name="De vries R.P."/>
            <person name="Grigoriev I.V."/>
            <person name="Mortensen U.H."/>
            <person name="Andersen M.R."/>
            <person name="Baker S.E."/>
        </authorList>
    </citation>
    <scope>NUCLEOTIDE SEQUENCE [LARGE SCALE GENOMIC DNA]</scope>
    <source>
        <strain evidence="1 2">CBS 101889</strain>
    </source>
</reference>
<evidence type="ECO:0000313" key="1">
    <source>
        <dbReference type="EMBL" id="RAL09231.1"/>
    </source>
</evidence>
<name>A0A395HMR9_ASPHC</name>
<dbReference type="VEuPathDB" id="FungiDB:BO97DRAFT_427708"/>
<dbReference type="OrthoDB" id="5330139at2759"/>
<evidence type="ECO:0000313" key="2">
    <source>
        <dbReference type="Proteomes" id="UP000248961"/>
    </source>
</evidence>
<accession>A0A395HMR9</accession>
<proteinExistence type="predicted"/>
<dbReference type="AlphaFoldDB" id="A0A395HMR9"/>
<organism evidence="1 2">
    <name type="scientific">Aspergillus homomorphus (strain CBS 101889)</name>
    <dbReference type="NCBI Taxonomy" id="1450537"/>
    <lineage>
        <taxon>Eukaryota</taxon>
        <taxon>Fungi</taxon>
        <taxon>Dikarya</taxon>
        <taxon>Ascomycota</taxon>
        <taxon>Pezizomycotina</taxon>
        <taxon>Eurotiomycetes</taxon>
        <taxon>Eurotiomycetidae</taxon>
        <taxon>Eurotiales</taxon>
        <taxon>Aspergillaceae</taxon>
        <taxon>Aspergillus</taxon>
        <taxon>Aspergillus subgen. Circumdati</taxon>
    </lineage>
</organism>
<keyword evidence="2" id="KW-1185">Reference proteome</keyword>
<dbReference type="Proteomes" id="UP000248961">
    <property type="component" value="Unassembled WGS sequence"/>
</dbReference>
<protein>
    <submittedName>
        <fullName evidence="1">Uncharacterized protein</fullName>
    </submittedName>
</protein>
<gene>
    <name evidence="1" type="ORF">BO97DRAFT_427708</name>
</gene>
<sequence length="150" mass="16828">MFRSAVQSLYLLHTTRSARYFHRVTTNFINYDAQGDLLARKVPIIIGDPGQTYVLIDPTIGSALRAASPLTPASSAARAEDRCKLTFFHDLQYFGFDPSPDSIRHKPCNFVPEWKKHELVLDGTPDAKFAELARASARTLESSLDQLKDM</sequence>
<dbReference type="EMBL" id="KZ824306">
    <property type="protein sequence ID" value="RAL09231.1"/>
    <property type="molecule type" value="Genomic_DNA"/>
</dbReference>
<dbReference type="GeneID" id="37201511"/>
<dbReference type="STRING" id="1450537.A0A395HMR9"/>